<proteinExistence type="predicted"/>
<evidence type="ECO:0000256" key="1">
    <source>
        <dbReference type="SAM" id="Phobius"/>
    </source>
</evidence>
<keyword evidence="1" id="KW-1133">Transmembrane helix</keyword>
<gene>
    <name evidence="2" type="ORF">POI8812_01920</name>
</gene>
<keyword evidence="3" id="KW-1185">Reference proteome</keyword>
<dbReference type="EMBL" id="OMKW01000002">
    <property type="protein sequence ID" value="SPF29607.1"/>
    <property type="molecule type" value="Genomic_DNA"/>
</dbReference>
<dbReference type="Proteomes" id="UP000244932">
    <property type="component" value="Unassembled WGS sequence"/>
</dbReference>
<dbReference type="AlphaFoldDB" id="A0A2R8ABL5"/>
<sequence>MISRVFLDHPRKVDESYLGHAWFALRFAGLLSLAAGAALVHAVIPALCERTASDIVAKLYAKTHNRGR</sequence>
<dbReference type="RefSeq" id="WP_108782539.1">
    <property type="nucleotide sequence ID" value="NZ_OMKW01000002.1"/>
</dbReference>
<dbReference type="InterPro" id="IPR045936">
    <property type="entry name" value="DUF6356"/>
</dbReference>
<feature type="transmembrane region" description="Helical" evidence="1">
    <location>
        <begin position="21"/>
        <end position="44"/>
    </location>
</feature>
<keyword evidence="1" id="KW-0812">Transmembrane</keyword>
<evidence type="ECO:0000313" key="3">
    <source>
        <dbReference type="Proteomes" id="UP000244932"/>
    </source>
</evidence>
<accession>A0A2R8ABL5</accession>
<keyword evidence="1" id="KW-0472">Membrane</keyword>
<organism evidence="2 3">
    <name type="scientific">Pontivivens insulae</name>
    <dbReference type="NCBI Taxonomy" id="1639689"/>
    <lineage>
        <taxon>Bacteria</taxon>
        <taxon>Pseudomonadati</taxon>
        <taxon>Pseudomonadota</taxon>
        <taxon>Alphaproteobacteria</taxon>
        <taxon>Rhodobacterales</taxon>
        <taxon>Paracoccaceae</taxon>
        <taxon>Pontivivens</taxon>
    </lineage>
</organism>
<evidence type="ECO:0000313" key="2">
    <source>
        <dbReference type="EMBL" id="SPF29607.1"/>
    </source>
</evidence>
<evidence type="ECO:0008006" key="4">
    <source>
        <dbReference type="Google" id="ProtNLM"/>
    </source>
</evidence>
<protein>
    <recommendedName>
        <fullName evidence="4">Type 1 capsular polysaccharide biosynthesis protein J</fullName>
    </recommendedName>
</protein>
<reference evidence="2 3" key="1">
    <citation type="submission" date="2018-03" db="EMBL/GenBank/DDBJ databases">
        <authorList>
            <person name="Keele B.F."/>
        </authorList>
    </citation>
    <scope>NUCLEOTIDE SEQUENCE [LARGE SCALE GENOMIC DNA]</scope>
    <source>
        <strain evidence="2 3">CeCT 8812</strain>
    </source>
</reference>
<name>A0A2R8ABL5_9RHOB</name>
<dbReference type="Pfam" id="PF19883">
    <property type="entry name" value="DUF6356"/>
    <property type="match status" value="1"/>
</dbReference>